<evidence type="ECO:0000259" key="2">
    <source>
        <dbReference type="Pfam" id="PF01693"/>
    </source>
</evidence>
<dbReference type="InterPro" id="IPR011320">
    <property type="entry name" value="RNase_H1_N"/>
</dbReference>
<feature type="compositionally biased region" description="Low complexity" evidence="1">
    <location>
        <begin position="120"/>
        <end position="149"/>
    </location>
</feature>
<feature type="compositionally biased region" description="Basic residues" evidence="1">
    <location>
        <begin position="108"/>
        <end position="119"/>
    </location>
</feature>
<dbReference type="EMBL" id="JAWWNJ010000024">
    <property type="protein sequence ID" value="KAK7031673.1"/>
    <property type="molecule type" value="Genomic_DNA"/>
</dbReference>
<keyword evidence="4" id="KW-1185">Reference proteome</keyword>
<evidence type="ECO:0000313" key="3">
    <source>
        <dbReference type="EMBL" id="KAK7031673.1"/>
    </source>
</evidence>
<evidence type="ECO:0000313" key="4">
    <source>
        <dbReference type="Proteomes" id="UP001362999"/>
    </source>
</evidence>
<organism evidence="3 4">
    <name type="scientific">Favolaschia claudopus</name>
    <dbReference type="NCBI Taxonomy" id="2862362"/>
    <lineage>
        <taxon>Eukaryota</taxon>
        <taxon>Fungi</taxon>
        <taxon>Dikarya</taxon>
        <taxon>Basidiomycota</taxon>
        <taxon>Agaricomycotina</taxon>
        <taxon>Agaricomycetes</taxon>
        <taxon>Agaricomycetidae</taxon>
        <taxon>Agaricales</taxon>
        <taxon>Marasmiineae</taxon>
        <taxon>Mycenaceae</taxon>
        <taxon>Favolaschia</taxon>
    </lineage>
</organism>
<accession>A0AAW0BZ12</accession>
<protein>
    <recommendedName>
        <fullName evidence="2">Ribonuclease H1 N-terminal domain-containing protein</fullName>
    </recommendedName>
</protein>
<reference evidence="3 4" key="1">
    <citation type="journal article" date="2024" name="J Genomics">
        <title>Draft genome sequencing and assembly of Favolaschia claudopus CIRM-BRFM 2984 isolated from oak limbs.</title>
        <authorList>
            <person name="Navarro D."/>
            <person name="Drula E."/>
            <person name="Chaduli D."/>
            <person name="Cazenave R."/>
            <person name="Ahrendt S."/>
            <person name="Wang J."/>
            <person name="Lipzen A."/>
            <person name="Daum C."/>
            <person name="Barry K."/>
            <person name="Grigoriev I.V."/>
            <person name="Favel A."/>
            <person name="Rosso M.N."/>
            <person name="Martin F."/>
        </authorList>
    </citation>
    <scope>NUCLEOTIDE SEQUENCE [LARGE SCALE GENOMIC DNA]</scope>
    <source>
        <strain evidence="3 4">CIRM-BRFM 2984</strain>
    </source>
</reference>
<gene>
    <name evidence="3" type="ORF">R3P38DRAFT_2774171</name>
</gene>
<feature type="region of interest" description="Disordered" evidence="1">
    <location>
        <begin position="70"/>
        <end position="193"/>
    </location>
</feature>
<dbReference type="SUPFAM" id="SSF55658">
    <property type="entry name" value="L9 N-domain-like"/>
    <property type="match status" value="1"/>
</dbReference>
<dbReference type="InterPro" id="IPR009027">
    <property type="entry name" value="Ribosomal_bL9/RNase_H1_N"/>
</dbReference>
<feature type="domain" description="Ribonuclease H1 N-terminal" evidence="2">
    <location>
        <begin position="236"/>
        <end position="268"/>
    </location>
</feature>
<dbReference type="AlphaFoldDB" id="A0AAW0BZ12"/>
<dbReference type="Proteomes" id="UP001362999">
    <property type="component" value="Unassembled WGS sequence"/>
</dbReference>
<sequence length="371" mass="39418">MPTTSPVDTRALAQQCARDIADAVPDLTAADLASLLRHITDARLKEVVQIVGVAALGAQLDPNFSKLMRATSTSSPRATASTQVKVKEESSEVKVKEESSGTGVPAPKAKKKAASKKKVPVVVISDSDSPPATPSRSTPASPSPSTTPFTFPPVPVQPSRTTPVQATSSSAAAGDNSATPSSPARYHYHTPQQSGYTDDWLEAAAMRARNPGSSVFRTGSSHDRKTYLILIGAPGVGVYEHYKAVQRALAGYPKAIWCSFLTLEEANAAWSHARALGWTGDSKPLKLPAPRSHVPLPAARNHPPSPLVNGTDWYVVSAGVNPGVYSSYLEAKLNCWNVVDAAMKKYGTRVLAEAAYQRALDKGWADVVLRN</sequence>
<evidence type="ECO:0000256" key="1">
    <source>
        <dbReference type="SAM" id="MobiDB-lite"/>
    </source>
</evidence>
<feature type="compositionally biased region" description="Low complexity" evidence="1">
    <location>
        <begin position="70"/>
        <end position="84"/>
    </location>
</feature>
<dbReference type="Pfam" id="PF01693">
    <property type="entry name" value="Cauli_VI"/>
    <property type="match status" value="2"/>
</dbReference>
<name>A0AAW0BZ12_9AGAR</name>
<feature type="compositionally biased region" description="Basic and acidic residues" evidence="1">
    <location>
        <begin position="85"/>
        <end position="99"/>
    </location>
</feature>
<feature type="compositionally biased region" description="Polar residues" evidence="1">
    <location>
        <begin position="160"/>
        <end position="182"/>
    </location>
</feature>
<comment type="caution">
    <text evidence="3">The sequence shown here is derived from an EMBL/GenBank/DDBJ whole genome shotgun (WGS) entry which is preliminary data.</text>
</comment>
<feature type="domain" description="Ribonuclease H1 N-terminal" evidence="2">
    <location>
        <begin position="313"/>
        <end position="354"/>
    </location>
</feature>
<proteinExistence type="predicted"/>